<feature type="compositionally biased region" description="Polar residues" evidence="5">
    <location>
        <begin position="130"/>
        <end position="140"/>
    </location>
</feature>
<feature type="region of interest" description="Disordered" evidence="5">
    <location>
        <begin position="1"/>
        <end position="618"/>
    </location>
</feature>
<dbReference type="GO" id="GO:0045893">
    <property type="term" value="P:positive regulation of DNA-templated transcription"/>
    <property type="evidence" value="ECO:0007669"/>
    <property type="project" value="TreeGrafter"/>
</dbReference>
<dbReference type="GO" id="GO:0016514">
    <property type="term" value="C:SWI/SNF complex"/>
    <property type="evidence" value="ECO:0007669"/>
    <property type="project" value="InterPro"/>
</dbReference>
<feature type="compositionally biased region" description="Acidic residues" evidence="5">
    <location>
        <begin position="1249"/>
        <end position="1264"/>
    </location>
</feature>
<evidence type="ECO:0000256" key="5">
    <source>
        <dbReference type="SAM" id="MobiDB-lite"/>
    </source>
</evidence>
<dbReference type="GO" id="GO:0003677">
    <property type="term" value="F:DNA binding"/>
    <property type="evidence" value="ECO:0007669"/>
    <property type="project" value="InterPro"/>
</dbReference>
<dbReference type="GO" id="GO:0031491">
    <property type="term" value="F:nucleosome binding"/>
    <property type="evidence" value="ECO:0007669"/>
    <property type="project" value="TreeGrafter"/>
</dbReference>
<dbReference type="GO" id="GO:0035060">
    <property type="term" value="C:brahma complex"/>
    <property type="evidence" value="ECO:0007669"/>
    <property type="project" value="InterPro"/>
</dbReference>
<feature type="compositionally biased region" description="Low complexity" evidence="5">
    <location>
        <begin position="516"/>
        <end position="525"/>
    </location>
</feature>
<sequence length="1714" mass="179828">MAATQAESQRSEANVEQNPSEQLSESRNALLQNGTDKSVGRVPPDGVVNTKSKSPMSAEPGQPRDSGEAPGHDRGVDRPVTDQYGQYRYPEGADPYYAPRPGFPGKPRPPPQQPRFFPGQAVSQAPGPTPTLNSLLQSSGAPPHRYPNSYEQPPAGYGPAPGWPQHRPMPPYNPQGSPYRNSTPPRGYGGPPYAGAPGGPQQPPGAYGPPGSYPQRYPPPGPPGAPNSRPPFSPHQGYERGGSPQPPTQPPGAPSPGAGQSAPGAMSPTQDTQHPPHMPPHGAQPPPHQGYPPPPRPAQPSTPNAHDPDSDLTGQNSNDSGGSGGAGRATTPHLRPTPSPTGSSGSRSMSPAVGTQNVAMPPRTSSSLSDGSGPTARPGPGGAAGAPTPGGGPPPGAMVAQPYAHHPGYKPPHYPPPQPYGYPPRNHHPYPYGYRPPPPPHPPQHYPPPLKQQPRHMGPPGPGGPGTPGAPEGAMPPPTAPAEPHDNGPAAPATALVTTGPDGAPLDEGSQQSTLSNASAASGEEACGGGSGSSKGGSRKEYGAGSAAPSPSPGGGSHSSLHDDYDASPSSWPRPPSSPVFNSHIAPESYRSKAENSRRRIGESSSGPKSDSLGKLYEMDDAPERRGWVERLLAFMDERRTPIAACPTISKQPLDLYRLYLLVRDRGGFVEVTKNKTWKDIAGLLGIGASSSAAYTLRKHYTKNLLAYECHFDRGGIDPQPIINQVEASTKKKSGKSNSTSSTGSSNSQESFPSGGGGGAPMDGYGAQYAGYPPQPNHTQGGGPGGDNLAASNPFDEPPGPRRPPGYQQGGYGYEYGSPYQQNRPVYPAYGPDGDRGYRGGSVGAVGGVGGGGGEYQQYGGYGGAYRGAAPGAATPPPAQPYPDYYRAQHPQHPQHPHPPHPQHPQHPQHPPHPPISPQQPPHEMSGGAQSVSNLLNSQLARQLVAPLSPTPRPYYGGGKAIGAGAPPAAGAPRRHPDFAKGEPAYGGAGAAPGPAPGAAGAGAGAAPGARFGAAWGASFPRAPAPPAPAAPWRPQPGAPQPPNWTHPPYSNTPSGGPAWGGAPRPPAQDPYNSTAPSPGSAPVLTAPGQLKRELTFPAECVEAAVPTGEKRRRLTKADVAPVDAWRIMMALKSGLLAETCWALDILNILLFDDNCIGYFGLQHMPGLLDLLLEHFHKSLSDVFDAPSNDEGPWYAPPPSPEPVVKSAKTKREPREPPDPADRVRILNGENYTMESRRRHPVVYKQDDELFAPDDGDEREPLDDDVLEPWQFGGDCAGAAHVLPVFRSEFLHLPFVRVMPGQRAATDPAPEPRVPSPVAEPAPEPEPAPPAATEPSGDNLAPEPMELEPAGRLAVRDPAGVLRRRRLADYEDECYTRDEPSLNLVDETRDALARRCIALSNILRGLTFVPGNEAEFSRSGAFLALAGKLLLLHHEHAPRAARARAYERAARDDADARACCSSLRGGAEWWWDALAQLREDALVCCANIAGGVELAGQPEAVARPLLDGLLHWAVCPAAVAGDAPPAAAAGSPLSPRRLALEALCKLCVTDANVDLVLATPPRGRLAALCAGLARDLCRPERPVVREFAVNLLHYLAGAGGAAAREVALHAPAVAQLVAFIERAEQTALGVANQHGVAALRDNPDAMGTSLDMLRRAAATLLRLAEHPENRPLIRRHERRLLSLVMSQILDQKVAHELADVLFHCSQSRADAEPE</sequence>
<reference evidence="8" key="1">
    <citation type="submission" date="2025-08" db="UniProtKB">
        <authorList>
            <consortium name="RefSeq"/>
        </authorList>
    </citation>
    <scope>IDENTIFICATION</scope>
    <source>
        <tissue evidence="8">Whole larval tissue</tissue>
    </source>
</reference>
<feature type="compositionally biased region" description="Polar residues" evidence="5">
    <location>
        <begin position="1"/>
        <end position="36"/>
    </location>
</feature>
<feature type="compositionally biased region" description="Low complexity" evidence="5">
    <location>
        <begin position="153"/>
        <end position="164"/>
    </location>
</feature>
<feature type="compositionally biased region" description="Pro residues" evidence="5">
    <location>
        <begin position="101"/>
        <end position="113"/>
    </location>
</feature>
<dbReference type="InterPro" id="IPR036431">
    <property type="entry name" value="ARID_dom_sf"/>
</dbReference>
<dbReference type="InterPro" id="IPR001606">
    <property type="entry name" value="ARID_dom"/>
</dbReference>
<dbReference type="GO" id="GO:0006357">
    <property type="term" value="P:regulation of transcription by RNA polymerase II"/>
    <property type="evidence" value="ECO:0007669"/>
    <property type="project" value="TreeGrafter"/>
</dbReference>
<feature type="compositionally biased region" description="Gly residues" evidence="5">
    <location>
        <begin position="187"/>
        <end position="198"/>
    </location>
</feature>
<dbReference type="InterPro" id="IPR021906">
    <property type="entry name" value="BAF250/Osa"/>
</dbReference>
<proteinExistence type="predicted"/>
<feature type="region of interest" description="Disordered" evidence="5">
    <location>
        <begin position="1244"/>
        <end position="1264"/>
    </location>
</feature>
<feature type="compositionally biased region" description="Pro residues" evidence="5">
    <location>
        <begin position="244"/>
        <end position="254"/>
    </location>
</feature>
<feature type="region of interest" description="Disordered" evidence="5">
    <location>
        <begin position="1303"/>
        <end position="1353"/>
    </location>
</feature>
<feature type="compositionally biased region" description="Polar residues" evidence="5">
    <location>
        <begin position="353"/>
        <end position="372"/>
    </location>
</feature>
<feature type="region of interest" description="Disordered" evidence="5">
    <location>
        <begin position="1190"/>
        <end position="1230"/>
    </location>
</feature>
<dbReference type="OrthoDB" id="8709537at2759"/>
<dbReference type="SUPFAM" id="SSF46774">
    <property type="entry name" value="ARID-like"/>
    <property type="match status" value="1"/>
</dbReference>
<dbReference type="SMART" id="SM01014">
    <property type="entry name" value="ARID"/>
    <property type="match status" value="1"/>
</dbReference>
<name>A0A9R0DGX0_SPOFR</name>
<dbReference type="GO" id="GO:0005654">
    <property type="term" value="C:nucleoplasm"/>
    <property type="evidence" value="ECO:0007669"/>
    <property type="project" value="TreeGrafter"/>
</dbReference>
<feature type="compositionally biased region" description="Pro residues" evidence="5">
    <location>
        <begin position="216"/>
        <end position="233"/>
    </location>
</feature>
<dbReference type="CTD" id="42130"/>
<feature type="compositionally biased region" description="Basic and acidic residues" evidence="5">
    <location>
        <begin position="65"/>
        <end position="80"/>
    </location>
</feature>
<feature type="compositionally biased region" description="Pro residues" evidence="5">
    <location>
        <begin position="409"/>
        <end position="422"/>
    </location>
</feature>
<dbReference type="Pfam" id="PF12031">
    <property type="entry name" value="BAF250_C"/>
    <property type="match status" value="1"/>
</dbReference>
<dbReference type="PANTHER" id="PTHR12656">
    <property type="entry name" value="BRG-1 ASSOCIATED FACTOR 250 BAF250"/>
    <property type="match status" value="1"/>
</dbReference>
<dbReference type="Proteomes" id="UP000829999">
    <property type="component" value="Chromosome 18"/>
</dbReference>
<feature type="region of interest" description="Disordered" evidence="5">
    <location>
        <begin position="728"/>
        <end position="853"/>
    </location>
</feature>
<dbReference type="GeneID" id="118277936"/>
<feature type="compositionally biased region" description="Low complexity" evidence="5">
    <location>
        <begin position="882"/>
        <end position="892"/>
    </location>
</feature>
<dbReference type="GO" id="GO:0071565">
    <property type="term" value="C:nBAF complex"/>
    <property type="evidence" value="ECO:0007669"/>
    <property type="project" value="TreeGrafter"/>
</dbReference>
<dbReference type="InterPro" id="IPR033388">
    <property type="entry name" value="BAF250_C"/>
</dbReference>
<feature type="compositionally biased region" description="Pro residues" evidence="5">
    <location>
        <begin position="434"/>
        <end position="465"/>
    </location>
</feature>
<feature type="compositionally biased region" description="Basic and acidic residues" evidence="5">
    <location>
        <begin position="590"/>
        <end position="602"/>
    </location>
</feature>
<gene>
    <name evidence="8" type="primary">LOC118277936</name>
</gene>
<keyword evidence="2" id="KW-0597">Phosphoprotein</keyword>
<feature type="compositionally biased region" description="Low complexity" evidence="5">
    <location>
        <begin position="255"/>
        <end position="268"/>
    </location>
</feature>
<feature type="compositionally biased region" description="Pro residues" evidence="5">
    <location>
        <begin position="1023"/>
        <end position="1046"/>
    </location>
</feature>
<keyword evidence="3" id="KW-0156">Chromatin regulator</keyword>
<dbReference type="Gene3D" id="1.10.150.60">
    <property type="entry name" value="ARID DNA-binding domain"/>
    <property type="match status" value="1"/>
</dbReference>
<dbReference type="PROSITE" id="PS51011">
    <property type="entry name" value="ARID"/>
    <property type="match status" value="1"/>
</dbReference>
<feature type="compositionally biased region" description="Gly residues" evidence="5">
    <location>
        <begin position="839"/>
        <end position="853"/>
    </location>
</feature>
<evidence type="ECO:0000256" key="1">
    <source>
        <dbReference type="ARBA" id="ARBA00004123"/>
    </source>
</evidence>
<keyword evidence="7" id="KW-1185">Reference proteome</keyword>
<dbReference type="SUPFAM" id="SSF48371">
    <property type="entry name" value="ARM repeat"/>
    <property type="match status" value="1"/>
</dbReference>
<feature type="compositionally biased region" description="Gly residues" evidence="5">
    <location>
        <begin position="526"/>
        <end position="535"/>
    </location>
</feature>
<evidence type="ECO:0000256" key="4">
    <source>
        <dbReference type="ARBA" id="ARBA00023242"/>
    </source>
</evidence>
<feature type="compositionally biased region" description="Low complexity" evidence="5">
    <location>
        <begin position="340"/>
        <end position="351"/>
    </location>
</feature>
<feature type="region of interest" description="Disordered" evidence="5">
    <location>
        <begin position="966"/>
        <end position="1006"/>
    </location>
</feature>
<feature type="compositionally biased region" description="Pro residues" evidence="5">
    <location>
        <begin position="1309"/>
        <end position="1332"/>
    </location>
</feature>
<organism evidence="7 8">
    <name type="scientific">Spodoptera frugiperda</name>
    <name type="common">Fall armyworm</name>
    <dbReference type="NCBI Taxonomy" id="7108"/>
    <lineage>
        <taxon>Eukaryota</taxon>
        <taxon>Metazoa</taxon>
        <taxon>Ecdysozoa</taxon>
        <taxon>Arthropoda</taxon>
        <taxon>Hexapoda</taxon>
        <taxon>Insecta</taxon>
        <taxon>Pterygota</taxon>
        <taxon>Neoptera</taxon>
        <taxon>Endopterygota</taxon>
        <taxon>Lepidoptera</taxon>
        <taxon>Glossata</taxon>
        <taxon>Ditrysia</taxon>
        <taxon>Noctuoidea</taxon>
        <taxon>Noctuidae</taxon>
        <taxon>Amphipyrinae</taxon>
        <taxon>Spodoptera</taxon>
    </lineage>
</organism>
<evidence type="ECO:0000256" key="3">
    <source>
        <dbReference type="ARBA" id="ARBA00022853"/>
    </source>
</evidence>
<feature type="compositionally biased region" description="Polar residues" evidence="5">
    <location>
        <begin position="174"/>
        <end position="183"/>
    </location>
</feature>
<accession>A0A9R0DGX0</accession>
<dbReference type="PANTHER" id="PTHR12656:SF5">
    <property type="entry name" value="TRITHORAX GROUP PROTEIN OSA"/>
    <property type="match status" value="1"/>
</dbReference>
<dbReference type="Pfam" id="PF01388">
    <property type="entry name" value="ARID"/>
    <property type="match status" value="1"/>
</dbReference>
<dbReference type="SMART" id="SM00501">
    <property type="entry name" value="BRIGHT"/>
    <property type="match status" value="1"/>
</dbReference>
<feature type="domain" description="ARID" evidence="6">
    <location>
        <begin position="622"/>
        <end position="713"/>
    </location>
</feature>
<evidence type="ECO:0000259" key="6">
    <source>
        <dbReference type="PROSITE" id="PS51011"/>
    </source>
</evidence>
<evidence type="ECO:0000256" key="2">
    <source>
        <dbReference type="ARBA" id="ARBA00022553"/>
    </source>
</evidence>
<feature type="compositionally biased region" description="Pro residues" evidence="5">
    <location>
        <begin position="902"/>
        <end position="921"/>
    </location>
</feature>
<feature type="compositionally biased region" description="Basic and acidic residues" evidence="5">
    <location>
        <begin position="1210"/>
        <end position="1225"/>
    </location>
</feature>
<dbReference type="InterPro" id="IPR016024">
    <property type="entry name" value="ARM-type_fold"/>
</dbReference>
<dbReference type="RefSeq" id="XP_035452850.1">
    <property type="nucleotide sequence ID" value="XM_035596957.2"/>
</dbReference>
<protein>
    <submittedName>
        <fullName evidence="8">Trithorax group protein osa isoform X1</fullName>
    </submittedName>
</protein>
<keyword evidence="4" id="KW-0539">Nucleus</keyword>
<evidence type="ECO:0000313" key="8">
    <source>
        <dbReference type="RefSeq" id="XP_035452850.1"/>
    </source>
</evidence>
<dbReference type="GO" id="GO:0006338">
    <property type="term" value="P:chromatin remodeling"/>
    <property type="evidence" value="ECO:0007669"/>
    <property type="project" value="InterPro"/>
</dbReference>
<feature type="compositionally biased region" description="Pro residues" evidence="5">
    <location>
        <begin position="276"/>
        <end position="300"/>
    </location>
</feature>
<feature type="region of interest" description="Disordered" evidence="5">
    <location>
        <begin position="871"/>
        <end position="930"/>
    </location>
</feature>
<dbReference type="CDD" id="cd16865">
    <property type="entry name" value="ARID_ARID1A-like"/>
    <property type="match status" value="1"/>
</dbReference>
<evidence type="ECO:0000313" key="7">
    <source>
        <dbReference type="Proteomes" id="UP000829999"/>
    </source>
</evidence>
<feature type="region of interest" description="Disordered" evidence="5">
    <location>
        <begin position="1018"/>
        <end position="1086"/>
    </location>
</feature>
<feature type="compositionally biased region" description="Low complexity" evidence="5">
    <location>
        <begin position="736"/>
        <end position="748"/>
    </location>
</feature>
<comment type="subcellular location">
    <subcellularLocation>
        <location evidence="1">Nucleus</location>
    </subcellularLocation>
</comment>